<reference evidence="11" key="1">
    <citation type="submission" date="2022-11" db="EMBL/GenBank/DDBJ databases">
        <authorList>
            <person name="Hyden B.L."/>
            <person name="Feng K."/>
            <person name="Yates T."/>
            <person name="Jawdy S."/>
            <person name="Smart L.B."/>
            <person name="Muchero W."/>
        </authorList>
    </citation>
    <scope>NUCLEOTIDE SEQUENCE</scope>
    <source>
        <tissue evidence="11">Shoot tip</tissue>
    </source>
</reference>
<evidence type="ECO:0000313" key="11">
    <source>
        <dbReference type="EMBL" id="KAJ6742033.1"/>
    </source>
</evidence>
<evidence type="ECO:0000256" key="1">
    <source>
        <dbReference type="ARBA" id="ARBA00004167"/>
    </source>
</evidence>
<feature type="domain" description="Protein kinase" evidence="10">
    <location>
        <begin position="1"/>
        <end position="107"/>
    </location>
</feature>
<evidence type="ECO:0000256" key="3">
    <source>
        <dbReference type="ARBA" id="ARBA00022692"/>
    </source>
</evidence>
<evidence type="ECO:0000256" key="6">
    <source>
        <dbReference type="ARBA" id="ARBA00022989"/>
    </source>
</evidence>
<organism evidence="11 12">
    <name type="scientific">Salix viminalis</name>
    <name type="common">Common osier</name>
    <name type="synonym">Basket willow</name>
    <dbReference type="NCBI Taxonomy" id="40686"/>
    <lineage>
        <taxon>Eukaryota</taxon>
        <taxon>Viridiplantae</taxon>
        <taxon>Streptophyta</taxon>
        <taxon>Embryophyta</taxon>
        <taxon>Tracheophyta</taxon>
        <taxon>Spermatophyta</taxon>
        <taxon>Magnoliopsida</taxon>
        <taxon>eudicotyledons</taxon>
        <taxon>Gunneridae</taxon>
        <taxon>Pentapetalae</taxon>
        <taxon>rosids</taxon>
        <taxon>fabids</taxon>
        <taxon>Malpighiales</taxon>
        <taxon>Salicaceae</taxon>
        <taxon>Saliceae</taxon>
        <taxon>Salix</taxon>
    </lineage>
</organism>
<dbReference type="Pfam" id="PF07714">
    <property type="entry name" value="PK_Tyr_Ser-Thr"/>
    <property type="match status" value="1"/>
</dbReference>
<comment type="subcellular location">
    <subcellularLocation>
        <location evidence="1">Membrane</location>
        <topology evidence="1">Single-pass membrane protein</topology>
    </subcellularLocation>
</comment>
<dbReference type="Proteomes" id="UP001151529">
    <property type="component" value="Chromosome 6"/>
</dbReference>
<evidence type="ECO:0000256" key="9">
    <source>
        <dbReference type="ARBA" id="ARBA00023180"/>
    </source>
</evidence>
<dbReference type="Gene3D" id="1.10.510.10">
    <property type="entry name" value="Transferase(Phosphotransferase) domain 1"/>
    <property type="match status" value="1"/>
</dbReference>
<evidence type="ECO:0000256" key="7">
    <source>
        <dbReference type="ARBA" id="ARBA00023136"/>
    </source>
</evidence>
<keyword evidence="3" id="KW-0812">Transmembrane</keyword>
<dbReference type="AlphaFoldDB" id="A0A9Q0ZPH2"/>
<dbReference type="InterPro" id="IPR001245">
    <property type="entry name" value="Ser-Thr/Tyr_kinase_cat_dom"/>
</dbReference>
<dbReference type="PANTHER" id="PTHR47986:SF10">
    <property type="entry name" value="RECEPTOR-LIKE KINASE TMK4"/>
    <property type="match status" value="1"/>
</dbReference>
<dbReference type="EMBL" id="JAPFFL010000002">
    <property type="protein sequence ID" value="KAJ6742033.1"/>
    <property type="molecule type" value="Genomic_DNA"/>
</dbReference>
<proteinExistence type="predicted"/>
<keyword evidence="7" id="KW-0472">Membrane</keyword>
<sequence>MFCTATGRVTRKVDVYAFGVILMEIMTGRKALDGTVPDERAHLVTWFRRVLVNNDSLPKAIDQTMNPDEETLVSIFKVAELAGHCTAREPHQRPDMGHAVNVLGPLVEQWKPSNHEEESTSGIDLHMSLPHFLQRWQADEDRVKTNGRDLGSCWCQLGSMVVALDKKKKTLHLLTPFGRYGTSFDELDIRWITDCDTVPAFLVFTFLHS</sequence>
<comment type="caution">
    <text evidence="11">The sequence shown here is derived from an EMBL/GenBank/DDBJ whole genome shotgun (WGS) entry which is preliminary data.</text>
</comment>
<reference evidence="11" key="2">
    <citation type="journal article" date="2023" name="Int. J. Mol. Sci.">
        <title>De Novo Assembly and Annotation of 11 Diverse Shrub Willow (Salix) Genomes Reveals Novel Gene Organization in Sex-Linked Regions.</title>
        <authorList>
            <person name="Hyden B."/>
            <person name="Feng K."/>
            <person name="Yates T.B."/>
            <person name="Jawdy S."/>
            <person name="Cereghino C."/>
            <person name="Smart L.B."/>
            <person name="Muchero W."/>
        </authorList>
    </citation>
    <scope>NUCLEOTIDE SEQUENCE [LARGE SCALE GENOMIC DNA]</scope>
    <source>
        <tissue evidence="11">Shoot tip</tissue>
    </source>
</reference>
<dbReference type="InterPro" id="IPR052422">
    <property type="entry name" value="Auxin_Ser/Thr_Kinase"/>
</dbReference>
<keyword evidence="4" id="KW-0732">Signal</keyword>
<accession>A0A9Q0ZPH2</accession>
<dbReference type="GO" id="GO:0005524">
    <property type="term" value="F:ATP binding"/>
    <property type="evidence" value="ECO:0007669"/>
    <property type="project" value="InterPro"/>
</dbReference>
<dbReference type="InterPro" id="IPR011009">
    <property type="entry name" value="Kinase-like_dom_sf"/>
</dbReference>
<evidence type="ECO:0000259" key="10">
    <source>
        <dbReference type="PROSITE" id="PS50011"/>
    </source>
</evidence>
<dbReference type="OrthoDB" id="1607253at2759"/>
<name>A0A9Q0ZPH2_SALVM</name>
<gene>
    <name evidence="11" type="ORF">OIU85_016147</name>
</gene>
<dbReference type="PANTHER" id="PTHR47986">
    <property type="entry name" value="OSJNBA0070M12.3 PROTEIN"/>
    <property type="match status" value="1"/>
</dbReference>
<dbReference type="GO" id="GO:0016020">
    <property type="term" value="C:membrane"/>
    <property type="evidence" value="ECO:0007669"/>
    <property type="project" value="UniProtKB-SubCell"/>
</dbReference>
<keyword evidence="2" id="KW-0433">Leucine-rich repeat</keyword>
<dbReference type="PROSITE" id="PS50011">
    <property type="entry name" value="PROTEIN_KINASE_DOM"/>
    <property type="match status" value="1"/>
</dbReference>
<evidence type="ECO:0000256" key="5">
    <source>
        <dbReference type="ARBA" id="ARBA00022737"/>
    </source>
</evidence>
<keyword evidence="8" id="KW-0675">Receptor</keyword>
<dbReference type="SUPFAM" id="SSF56112">
    <property type="entry name" value="Protein kinase-like (PK-like)"/>
    <property type="match status" value="1"/>
</dbReference>
<dbReference type="InterPro" id="IPR000719">
    <property type="entry name" value="Prot_kinase_dom"/>
</dbReference>
<evidence type="ECO:0000313" key="12">
    <source>
        <dbReference type="Proteomes" id="UP001151529"/>
    </source>
</evidence>
<keyword evidence="12" id="KW-1185">Reference proteome</keyword>
<evidence type="ECO:0000256" key="2">
    <source>
        <dbReference type="ARBA" id="ARBA00022614"/>
    </source>
</evidence>
<keyword evidence="9" id="KW-0325">Glycoprotein</keyword>
<dbReference type="GO" id="GO:0004672">
    <property type="term" value="F:protein kinase activity"/>
    <property type="evidence" value="ECO:0007669"/>
    <property type="project" value="InterPro"/>
</dbReference>
<evidence type="ECO:0000256" key="8">
    <source>
        <dbReference type="ARBA" id="ARBA00023170"/>
    </source>
</evidence>
<keyword evidence="5" id="KW-0677">Repeat</keyword>
<keyword evidence="6" id="KW-1133">Transmembrane helix</keyword>
<protein>
    <recommendedName>
        <fullName evidence="10">Protein kinase domain-containing protein</fullName>
    </recommendedName>
</protein>
<evidence type="ECO:0000256" key="4">
    <source>
        <dbReference type="ARBA" id="ARBA00022729"/>
    </source>
</evidence>